<name>A0AB32W796_THECC</name>
<dbReference type="SMART" id="SM00184">
    <property type="entry name" value="RING"/>
    <property type="match status" value="1"/>
</dbReference>
<organism evidence="6 7">
    <name type="scientific">Theobroma cacao</name>
    <name type="common">Cacao</name>
    <name type="synonym">Cocoa</name>
    <dbReference type="NCBI Taxonomy" id="3641"/>
    <lineage>
        <taxon>Eukaryota</taxon>
        <taxon>Viridiplantae</taxon>
        <taxon>Streptophyta</taxon>
        <taxon>Embryophyta</taxon>
        <taxon>Tracheophyta</taxon>
        <taxon>Spermatophyta</taxon>
        <taxon>Magnoliopsida</taxon>
        <taxon>eudicotyledons</taxon>
        <taxon>Gunneridae</taxon>
        <taxon>Pentapetalae</taxon>
        <taxon>rosids</taxon>
        <taxon>malvids</taxon>
        <taxon>Malvales</taxon>
        <taxon>Malvaceae</taxon>
        <taxon>Byttnerioideae</taxon>
        <taxon>Theobroma</taxon>
    </lineage>
</organism>
<dbReference type="InterPro" id="IPR051834">
    <property type="entry name" value="RING_finger_E3_ligase"/>
</dbReference>
<evidence type="ECO:0000256" key="1">
    <source>
        <dbReference type="ARBA" id="ARBA00022723"/>
    </source>
</evidence>
<dbReference type="Gene3D" id="3.30.40.10">
    <property type="entry name" value="Zinc/RING finger domain, C3HC4 (zinc finger)"/>
    <property type="match status" value="1"/>
</dbReference>
<evidence type="ECO:0000313" key="7">
    <source>
        <dbReference type="RefSeq" id="XP_017974631.1"/>
    </source>
</evidence>
<evidence type="ECO:0000259" key="5">
    <source>
        <dbReference type="PROSITE" id="PS50089"/>
    </source>
</evidence>
<proteinExistence type="predicted"/>
<dbReference type="KEGG" id="tcc:18603653"/>
<dbReference type="GO" id="GO:0008270">
    <property type="term" value="F:zinc ion binding"/>
    <property type="evidence" value="ECO:0007669"/>
    <property type="project" value="UniProtKB-KW"/>
</dbReference>
<evidence type="ECO:0000256" key="4">
    <source>
        <dbReference type="PROSITE-ProRule" id="PRU00175"/>
    </source>
</evidence>
<protein>
    <submittedName>
        <fullName evidence="7">E3 ubiquitin-protein ligase RNF12-A</fullName>
    </submittedName>
</protein>
<reference evidence="7" key="2">
    <citation type="submission" date="2025-08" db="UniProtKB">
        <authorList>
            <consortium name="RefSeq"/>
        </authorList>
    </citation>
    <scope>IDENTIFICATION</scope>
</reference>
<feature type="domain" description="RING-type" evidence="5">
    <location>
        <begin position="171"/>
        <end position="212"/>
    </location>
</feature>
<evidence type="ECO:0000256" key="3">
    <source>
        <dbReference type="ARBA" id="ARBA00022833"/>
    </source>
</evidence>
<keyword evidence="2 4" id="KW-0863">Zinc-finger</keyword>
<dbReference type="SUPFAM" id="SSF57850">
    <property type="entry name" value="RING/U-box"/>
    <property type="match status" value="1"/>
</dbReference>
<dbReference type="Gramene" id="Tc04v2_t024770.1">
    <property type="protein sequence ID" value="Tc04v2_p024770.1"/>
    <property type="gene ID" value="Tc04v2_g024770"/>
</dbReference>
<dbReference type="Pfam" id="PF13639">
    <property type="entry name" value="zf-RING_2"/>
    <property type="match status" value="1"/>
</dbReference>
<reference evidence="6" key="1">
    <citation type="journal article" date="1997" name="Nucleic Acids Res.">
        <title>tRNAscan-SE: a program for improved detection of transfer RNA genes in genomic sequence.</title>
        <authorList>
            <person name="Lowe T.M."/>
            <person name="Eddy S.R."/>
        </authorList>
    </citation>
    <scope>NUCLEOTIDE SEQUENCE [LARGE SCALE GENOMIC DNA]</scope>
    <source>
        <strain evidence="6">r\B97-61/B2</strain>
    </source>
</reference>
<dbReference type="Proteomes" id="UP000694886">
    <property type="component" value="Chromosome 4"/>
</dbReference>
<dbReference type="GeneID" id="18603653"/>
<dbReference type="PROSITE" id="PS50089">
    <property type="entry name" value="ZF_RING_2"/>
    <property type="match status" value="1"/>
</dbReference>
<accession>A0AB32W796</accession>
<dbReference type="PANTHER" id="PTHR45931">
    <property type="entry name" value="SI:CH211-59O9.10"/>
    <property type="match status" value="1"/>
</dbReference>
<evidence type="ECO:0000313" key="6">
    <source>
        <dbReference type="Proteomes" id="UP000694886"/>
    </source>
</evidence>
<evidence type="ECO:0000256" key="2">
    <source>
        <dbReference type="ARBA" id="ARBA00022771"/>
    </source>
</evidence>
<dbReference type="PANTHER" id="PTHR45931:SF16">
    <property type="entry name" value="RING_U-BOX SUPERFAMILY PROTEIN"/>
    <property type="match status" value="1"/>
</dbReference>
<dbReference type="RefSeq" id="XP_017974631.1">
    <property type="nucleotide sequence ID" value="XM_018119142.1"/>
</dbReference>
<keyword evidence="3" id="KW-0862">Zinc</keyword>
<dbReference type="InterPro" id="IPR001841">
    <property type="entry name" value="Znf_RING"/>
</dbReference>
<sequence>MEDENKSVSHVSIVDMEVPCDKTSSSSSAPMFEIEVKATFIIVEKNTGAGDEMFVEAGRIISHVIHEFPMEDLINDGNGAVSDMLNSMRVPVQPSMVEEIAVCAVRLVTTARYRNSKVLRMQVEIEAVVDDVPDFGTDDDSDGDDDEGPVKAEEVAENVGKVVVEGSGKDCPICLEELVVGFEAACMPCSHVFHDHCIVTWLNRKKRCPCCRFKLS</sequence>
<dbReference type="InterPro" id="IPR013083">
    <property type="entry name" value="Znf_RING/FYVE/PHD"/>
</dbReference>
<gene>
    <name evidence="7" type="primary">LOC18603653</name>
</gene>
<dbReference type="AlphaFoldDB" id="A0AB32W796"/>
<keyword evidence="1" id="KW-0479">Metal-binding</keyword>